<keyword evidence="8" id="KW-1185">Reference proteome</keyword>
<dbReference type="EMBL" id="JAMXLY010000037">
    <property type="protein sequence ID" value="MCO6026065.1"/>
    <property type="molecule type" value="Genomic_DNA"/>
</dbReference>
<feature type="domain" description="Peptidase S8/S53" evidence="6">
    <location>
        <begin position="228"/>
        <end position="453"/>
    </location>
</feature>
<evidence type="ECO:0000256" key="1">
    <source>
        <dbReference type="ARBA" id="ARBA00011073"/>
    </source>
</evidence>
<protein>
    <submittedName>
        <fullName evidence="7">S8 family serine peptidase</fullName>
    </submittedName>
</protein>
<evidence type="ECO:0000256" key="4">
    <source>
        <dbReference type="ARBA" id="ARBA00022825"/>
    </source>
</evidence>
<dbReference type="InterPro" id="IPR017317">
    <property type="entry name" value="Pept_S8_subtilisin_bacteroid-2"/>
</dbReference>
<dbReference type="PROSITE" id="PS51892">
    <property type="entry name" value="SUBTILASE"/>
    <property type="match status" value="1"/>
</dbReference>
<evidence type="ECO:0000313" key="8">
    <source>
        <dbReference type="Proteomes" id="UP001204015"/>
    </source>
</evidence>
<evidence type="ECO:0000256" key="3">
    <source>
        <dbReference type="ARBA" id="ARBA00022801"/>
    </source>
</evidence>
<evidence type="ECO:0000259" key="6">
    <source>
        <dbReference type="Pfam" id="PF00082"/>
    </source>
</evidence>
<keyword evidence="3 5" id="KW-0378">Hydrolase</keyword>
<name>A0ABT1BZ17_9BACT</name>
<keyword evidence="2 5" id="KW-0645">Protease</keyword>
<feature type="active site" description="Charge relay system" evidence="5">
    <location>
        <position position="192"/>
    </location>
</feature>
<dbReference type="SUPFAM" id="SSF52743">
    <property type="entry name" value="Subtilisin-like"/>
    <property type="match status" value="1"/>
</dbReference>
<proteinExistence type="inferred from homology"/>
<dbReference type="Gene3D" id="3.40.50.200">
    <property type="entry name" value="Peptidase S8/S53 domain"/>
    <property type="match status" value="1"/>
</dbReference>
<comment type="caution">
    <text evidence="7">The sequence shown here is derived from an EMBL/GenBank/DDBJ whole genome shotgun (WGS) entry which is preliminary data.</text>
</comment>
<dbReference type="InterPro" id="IPR000209">
    <property type="entry name" value="Peptidase_S8/S53_dom"/>
</dbReference>
<sequence>MKRYLFLLLLLDFAFFHLMASPLRLSKVGYPGGKTYLYRLYLTDKCHSSYSLTHPEVYLSKRSLERRARQHLTVDSTDLPVSPVYLAALHGCGIEVVGKSKWNNTVLIRVHSQKTLKLISNLPFIRKEKKVFTSPDSLTIRLRSGFQKEFNSWETDTKDEYGATQSQVENLKGIQLHHAGFRGKSELIGVIDGGYMNVDKIPAFSNIHIVGMADFVIPRSQNLFKEIEHGTMVLSAMAVNIPHYYIGTAPEASYLLLRSEDSQTESQAEEDYWAQAAEYADSVGVDVINGSLGYHDFDDSTQNYRYADQDGETALISRTASMLAGKGIILVNSAGNDGMGTWKRISFPADARDILTVGAINPSGVNAPFSSIGPTADGRIKPDVMAFGSPTEVVTGHGAILNDMGTSFASPLIAGMVACLWQALPGKTALQIIDLVKRSSDRYTHPDNVFGYGVPDFWKAYQLGKGKPQ</sequence>
<evidence type="ECO:0000256" key="5">
    <source>
        <dbReference type="PROSITE-ProRule" id="PRU01240"/>
    </source>
</evidence>
<dbReference type="CDD" id="cd07493">
    <property type="entry name" value="Peptidases_S8_9"/>
    <property type="match status" value="1"/>
</dbReference>
<dbReference type="Pfam" id="PF00082">
    <property type="entry name" value="Peptidase_S8"/>
    <property type="match status" value="1"/>
</dbReference>
<dbReference type="InterPro" id="IPR051048">
    <property type="entry name" value="Peptidase_S8/S53_subtilisin"/>
</dbReference>
<dbReference type="PIRSF" id="PIRSF037903">
    <property type="entry name" value="Subtilisin_rel_GFO_2223"/>
    <property type="match status" value="1"/>
</dbReference>
<dbReference type="InterPro" id="IPR015500">
    <property type="entry name" value="Peptidase_S8_subtilisin-rel"/>
</dbReference>
<dbReference type="RefSeq" id="WP_252761423.1">
    <property type="nucleotide sequence ID" value="NZ_JAMXLY010000037.1"/>
</dbReference>
<reference evidence="7 8" key="1">
    <citation type="submission" date="2022-06" db="EMBL/GenBank/DDBJ databases">
        <title>A taxonomic note on the genus Prevotella: Description of four novel genera and emended description of the genera Hallella and Xylanibacter.</title>
        <authorList>
            <person name="Hitch T.C.A."/>
        </authorList>
    </citation>
    <scope>NUCLEOTIDE SEQUENCE [LARGE SCALE GENOMIC DNA]</scope>
    <source>
        <strain evidence="7 8">DSM 100619</strain>
    </source>
</reference>
<evidence type="ECO:0000256" key="2">
    <source>
        <dbReference type="ARBA" id="ARBA00022670"/>
    </source>
</evidence>
<comment type="similarity">
    <text evidence="1 5">Belongs to the peptidase S8 family.</text>
</comment>
<feature type="active site" description="Charge relay system" evidence="5">
    <location>
        <position position="407"/>
    </location>
</feature>
<dbReference type="InterPro" id="IPR023828">
    <property type="entry name" value="Peptidase_S8_Ser-AS"/>
</dbReference>
<dbReference type="PANTHER" id="PTHR43399:SF4">
    <property type="entry name" value="CELL WALL-ASSOCIATED PROTEASE"/>
    <property type="match status" value="1"/>
</dbReference>
<organism evidence="7 8">
    <name type="scientific">Segatella cerevisiae</name>
    <dbReference type="NCBI Taxonomy" id="2053716"/>
    <lineage>
        <taxon>Bacteria</taxon>
        <taxon>Pseudomonadati</taxon>
        <taxon>Bacteroidota</taxon>
        <taxon>Bacteroidia</taxon>
        <taxon>Bacteroidales</taxon>
        <taxon>Prevotellaceae</taxon>
        <taxon>Segatella</taxon>
    </lineage>
</organism>
<feature type="active site" description="Charge relay system" evidence="5">
    <location>
        <position position="229"/>
    </location>
</feature>
<dbReference type="InterPro" id="IPR036852">
    <property type="entry name" value="Peptidase_S8/S53_dom_sf"/>
</dbReference>
<gene>
    <name evidence="7" type="ORF">NG821_09480</name>
</gene>
<dbReference type="PRINTS" id="PR00723">
    <property type="entry name" value="SUBTILISIN"/>
</dbReference>
<evidence type="ECO:0000313" key="7">
    <source>
        <dbReference type="EMBL" id="MCO6026065.1"/>
    </source>
</evidence>
<dbReference type="Proteomes" id="UP001204015">
    <property type="component" value="Unassembled WGS sequence"/>
</dbReference>
<dbReference type="PANTHER" id="PTHR43399">
    <property type="entry name" value="SUBTILISIN-RELATED"/>
    <property type="match status" value="1"/>
</dbReference>
<keyword evidence="4 5" id="KW-0720">Serine protease</keyword>
<dbReference type="PROSITE" id="PS00138">
    <property type="entry name" value="SUBTILASE_SER"/>
    <property type="match status" value="1"/>
</dbReference>
<accession>A0ABT1BZ17</accession>